<keyword evidence="4 12" id="KW-0894">Sodium channel</keyword>
<dbReference type="AlphaFoldDB" id="A0A1I8QCW7"/>
<evidence type="ECO:0000256" key="3">
    <source>
        <dbReference type="ARBA" id="ARBA00022448"/>
    </source>
</evidence>
<dbReference type="Gene3D" id="1.10.287.770">
    <property type="entry name" value="YojJ-like"/>
    <property type="match status" value="1"/>
</dbReference>
<dbReference type="Proteomes" id="UP000095300">
    <property type="component" value="Unassembled WGS sequence"/>
</dbReference>
<evidence type="ECO:0000256" key="2">
    <source>
        <dbReference type="ARBA" id="ARBA00007193"/>
    </source>
</evidence>
<dbReference type="PANTHER" id="PTHR11690">
    <property type="entry name" value="AMILORIDE-SENSITIVE SODIUM CHANNEL-RELATED"/>
    <property type="match status" value="1"/>
</dbReference>
<dbReference type="PRINTS" id="PR01078">
    <property type="entry name" value="AMINACHANNEL"/>
</dbReference>
<keyword evidence="3 12" id="KW-0813">Transport</keyword>
<keyword evidence="5 12" id="KW-0812">Transmembrane</keyword>
<proteinExistence type="inferred from homology"/>
<gene>
    <name evidence="14" type="primary">106085176</name>
</gene>
<keyword evidence="6 13" id="KW-1133">Transmembrane helix</keyword>
<evidence type="ECO:0000313" key="14">
    <source>
        <dbReference type="EnsemblMetazoa" id="SCAU015953-PA"/>
    </source>
</evidence>
<keyword evidence="8 12" id="KW-0406">Ion transport</keyword>
<evidence type="ECO:0000256" key="7">
    <source>
        <dbReference type="ARBA" id="ARBA00023053"/>
    </source>
</evidence>
<dbReference type="InterPro" id="IPR020903">
    <property type="entry name" value="ENaC_CS"/>
</dbReference>
<keyword evidence="15" id="KW-1185">Reference proteome</keyword>
<comment type="subcellular location">
    <subcellularLocation>
        <location evidence="1">Membrane</location>
        <topology evidence="1">Multi-pass membrane protein</topology>
    </subcellularLocation>
</comment>
<dbReference type="Pfam" id="PF00858">
    <property type="entry name" value="ASC"/>
    <property type="match status" value="1"/>
</dbReference>
<keyword evidence="7" id="KW-0915">Sodium</keyword>
<dbReference type="VEuPathDB" id="VectorBase:SCAU015953"/>
<dbReference type="PANTHER" id="PTHR11690:SF288">
    <property type="entry name" value="AMILORIDE-SENSITIVE NA+ CHANNEL-RELATED"/>
    <property type="match status" value="1"/>
</dbReference>
<dbReference type="PROSITE" id="PS01206">
    <property type="entry name" value="ASC"/>
    <property type="match status" value="1"/>
</dbReference>
<evidence type="ECO:0000256" key="10">
    <source>
        <dbReference type="ARBA" id="ARBA00023201"/>
    </source>
</evidence>
<organism evidence="14 15">
    <name type="scientific">Stomoxys calcitrans</name>
    <name type="common">Stable fly</name>
    <name type="synonym">Conops calcitrans</name>
    <dbReference type="NCBI Taxonomy" id="35570"/>
    <lineage>
        <taxon>Eukaryota</taxon>
        <taxon>Metazoa</taxon>
        <taxon>Ecdysozoa</taxon>
        <taxon>Arthropoda</taxon>
        <taxon>Hexapoda</taxon>
        <taxon>Insecta</taxon>
        <taxon>Pterygota</taxon>
        <taxon>Neoptera</taxon>
        <taxon>Endopterygota</taxon>
        <taxon>Diptera</taxon>
        <taxon>Brachycera</taxon>
        <taxon>Muscomorpha</taxon>
        <taxon>Muscoidea</taxon>
        <taxon>Muscidae</taxon>
        <taxon>Stomoxys</taxon>
    </lineage>
</organism>
<dbReference type="Gene3D" id="1.10.287.820">
    <property type="entry name" value="Acid-sensing ion channel domain"/>
    <property type="match status" value="1"/>
</dbReference>
<dbReference type="GO" id="GO:0015280">
    <property type="term" value="F:ligand-gated sodium channel activity"/>
    <property type="evidence" value="ECO:0007669"/>
    <property type="project" value="TreeGrafter"/>
</dbReference>
<evidence type="ECO:0000256" key="8">
    <source>
        <dbReference type="ARBA" id="ARBA00023065"/>
    </source>
</evidence>
<keyword evidence="10 12" id="KW-0739">Sodium transport</keyword>
<evidence type="ECO:0000256" key="12">
    <source>
        <dbReference type="RuleBase" id="RU000679"/>
    </source>
</evidence>
<evidence type="ECO:0000313" key="15">
    <source>
        <dbReference type="Proteomes" id="UP000095300"/>
    </source>
</evidence>
<evidence type="ECO:0000256" key="11">
    <source>
        <dbReference type="ARBA" id="ARBA00023303"/>
    </source>
</evidence>
<reference evidence="14" key="1">
    <citation type="submission" date="2020-05" db="UniProtKB">
        <authorList>
            <consortium name="EnsemblMetazoa"/>
        </authorList>
    </citation>
    <scope>IDENTIFICATION</scope>
    <source>
        <strain evidence="14">USDA</strain>
    </source>
</reference>
<evidence type="ECO:0008006" key="16">
    <source>
        <dbReference type="Google" id="ProtNLM"/>
    </source>
</evidence>
<accession>A0A1I8QCW7</accession>
<evidence type="ECO:0000256" key="9">
    <source>
        <dbReference type="ARBA" id="ARBA00023136"/>
    </source>
</evidence>
<dbReference type="InterPro" id="IPR001873">
    <property type="entry name" value="ENaC"/>
</dbReference>
<sequence length="602" mass="69553">MMFFGGKPVSFPQPNADFLSMLTAPERQLSITSQALSDVPSEVIIKSRIKYGSRWSACQGLMAEYSKSTSVHGLRYIFEVHRPIYEKFYWIILMMISFYFAISLMWDTYVKWQDSPVILGFDETLVPVSSIPFPTITICPEIKMEREKFDFTSVANQIWSEIEETNSFQNSGNLTEDELQKFVATLQICESEVLDRFSPYMPKNLQVDVPQTLVDLALVPNTTLPFCKWNGRFYFCHYLFKYVVTDEGICYQFNGLNAKDIYRDPNFLSYTDKTIIDYNNFFDDSLAKYQEVTGNWSLDEGYVGQGFNAYPQRTVLSSARNGLFAFMMGFEHNFDRTCRSFKQGYKVFLNSPESVPLTTGNYILVPHDDEVLVSVLPQYVTSTENLHQFGPDKRQCYFNDERYLRFFKTYSQSNCQTECLANYTINKCGCAKFWMPKPLDIPTCGLADVNCYISAEEEMNFLISNQTKRKSVDPSVEIMCDCIPSCNSLDYNFEISRAFYDFEKTVLALRDSYEHDDGRGSRLSVYFKETQFTAIKRTVMYGITTLIANCGGIFGLFMGISSLSVIEFIYFFSVRLCNNLHKRNVIKKKILEQDAEDDEDEE</sequence>
<evidence type="ECO:0000256" key="13">
    <source>
        <dbReference type="SAM" id="Phobius"/>
    </source>
</evidence>
<comment type="similarity">
    <text evidence="2 12">Belongs to the amiloride-sensitive sodium channel (TC 1.A.6) family.</text>
</comment>
<dbReference type="GO" id="GO:0005886">
    <property type="term" value="C:plasma membrane"/>
    <property type="evidence" value="ECO:0007669"/>
    <property type="project" value="TreeGrafter"/>
</dbReference>
<keyword evidence="11 12" id="KW-0407">Ion channel</keyword>
<dbReference type="KEGG" id="scac:106085176"/>
<evidence type="ECO:0000256" key="6">
    <source>
        <dbReference type="ARBA" id="ARBA00022989"/>
    </source>
</evidence>
<dbReference type="OrthoDB" id="6021021at2759"/>
<dbReference type="STRING" id="35570.A0A1I8QCW7"/>
<feature type="transmembrane region" description="Helical" evidence="13">
    <location>
        <begin position="553"/>
        <end position="573"/>
    </location>
</feature>
<evidence type="ECO:0000256" key="1">
    <source>
        <dbReference type="ARBA" id="ARBA00004141"/>
    </source>
</evidence>
<evidence type="ECO:0000256" key="4">
    <source>
        <dbReference type="ARBA" id="ARBA00022461"/>
    </source>
</evidence>
<evidence type="ECO:0000256" key="5">
    <source>
        <dbReference type="ARBA" id="ARBA00022692"/>
    </source>
</evidence>
<dbReference type="EnsemblMetazoa" id="SCAU015953-RA">
    <property type="protein sequence ID" value="SCAU015953-PA"/>
    <property type="gene ID" value="SCAU015953"/>
</dbReference>
<name>A0A1I8QCW7_STOCA</name>
<keyword evidence="9 13" id="KW-0472">Membrane</keyword>
<protein>
    <recommendedName>
        <fullName evidence="16">Pickpocket protein 28-like</fullName>
    </recommendedName>
</protein>
<feature type="transmembrane region" description="Helical" evidence="13">
    <location>
        <begin position="88"/>
        <end position="106"/>
    </location>
</feature>